<evidence type="ECO:0000313" key="12">
    <source>
        <dbReference type="Proteomes" id="UP000266506"/>
    </source>
</evidence>
<dbReference type="InterPro" id="IPR050238">
    <property type="entry name" value="DNA_Rep/Repair_Clamp_Loader"/>
</dbReference>
<dbReference type="EC" id="2.7.7.7" evidence="8"/>
<dbReference type="InterPro" id="IPR003593">
    <property type="entry name" value="AAA+_ATPase"/>
</dbReference>
<organism evidence="11 12">
    <name type="scientific">Anaeroplasma bactoclasticum</name>
    <dbReference type="NCBI Taxonomy" id="2088"/>
    <lineage>
        <taxon>Bacteria</taxon>
        <taxon>Bacillati</taxon>
        <taxon>Mycoplasmatota</taxon>
        <taxon>Mollicutes</taxon>
        <taxon>Anaeroplasmatales</taxon>
        <taxon>Anaeroplasmataceae</taxon>
        <taxon>Anaeroplasma</taxon>
    </lineage>
</organism>
<dbReference type="SUPFAM" id="SSF52540">
    <property type="entry name" value="P-loop containing nucleoside triphosphate hydrolases"/>
    <property type="match status" value="1"/>
</dbReference>
<dbReference type="GO" id="GO:0003677">
    <property type="term" value="F:DNA binding"/>
    <property type="evidence" value="ECO:0007669"/>
    <property type="project" value="InterPro"/>
</dbReference>
<keyword evidence="8" id="KW-0548">Nucleotidyltransferase</keyword>
<reference evidence="11 12" key="1">
    <citation type="submission" date="2018-08" db="EMBL/GenBank/DDBJ databases">
        <title>Genomic Encyclopedia of Archaeal and Bacterial Type Strains, Phase II (KMG-II): from individual species to whole genera.</title>
        <authorList>
            <person name="Goeker M."/>
        </authorList>
    </citation>
    <scope>NUCLEOTIDE SEQUENCE [LARGE SCALE GENOMIC DNA]</scope>
    <source>
        <strain evidence="11 12">ATCC 27112</strain>
    </source>
</reference>
<evidence type="ECO:0000256" key="8">
    <source>
        <dbReference type="RuleBase" id="RU364063"/>
    </source>
</evidence>
<keyword evidence="8" id="KW-0235">DNA replication</keyword>
<evidence type="ECO:0000256" key="6">
    <source>
        <dbReference type="ARBA" id="ARBA00022932"/>
    </source>
</evidence>
<comment type="caution">
    <text evidence="11">The sequence shown here is derived from an EMBL/GenBank/DDBJ whole genome shotgun (WGS) entry which is preliminary data.</text>
</comment>
<dbReference type="Proteomes" id="UP000266506">
    <property type="component" value="Unassembled WGS sequence"/>
</dbReference>
<dbReference type="Pfam" id="PF22608">
    <property type="entry name" value="DNAX_ATPase_lid"/>
    <property type="match status" value="1"/>
</dbReference>
<evidence type="ECO:0000313" key="11">
    <source>
        <dbReference type="EMBL" id="RIA75549.1"/>
    </source>
</evidence>
<dbReference type="PRINTS" id="PR00300">
    <property type="entry name" value="CLPPROTEASEA"/>
</dbReference>
<keyword evidence="6 8" id="KW-0239">DNA-directed DNA polymerase</keyword>
<dbReference type="InterPro" id="IPR008921">
    <property type="entry name" value="DNA_pol3_clamp-load_cplx_C"/>
</dbReference>
<dbReference type="EMBL" id="QXEV01000016">
    <property type="protein sequence ID" value="RIA75549.1"/>
    <property type="molecule type" value="Genomic_DNA"/>
</dbReference>
<dbReference type="GO" id="GO:0005524">
    <property type="term" value="F:ATP binding"/>
    <property type="evidence" value="ECO:0007669"/>
    <property type="project" value="UniProtKB-KW"/>
</dbReference>
<evidence type="ECO:0000259" key="10">
    <source>
        <dbReference type="SMART" id="SM00382"/>
    </source>
</evidence>
<feature type="coiled-coil region" evidence="9">
    <location>
        <begin position="357"/>
        <end position="384"/>
    </location>
</feature>
<dbReference type="Gene3D" id="1.20.272.10">
    <property type="match status" value="1"/>
</dbReference>
<feature type="domain" description="AAA+ ATPase" evidence="10">
    <location>
        <begin position="37"/>
        <end position="179"/>
    </location>
</feature>
<keyword evidence="4" id="KW-0862">Zinc</keyword>
<name>A0A397RT08_9MOLU</name>
<dbReference type="NCBIfam" id="TIGR02397">
    <property type="entry name" value="dnaX_nterm"/>
    <property type="match status" value="1"/>
</dbReference>
<dbReference type="InParanoid" id="A0A397RT08"/>
<keyword evidence="3 8" id="KW-0547">Nucleotide-binding</keyword>
<dbReference type="InterPro" id="IPR001270">
    <property type="entry name" value="ClpA/B"/>
</dbReference>
<comment type="subunit">
    <text evidence="8">DNA polymerase III contains a core (composed of alpha, epsilon and theta chains) that associates with a tau subunit. This core dimerizes to form the POLIII' complex. PolIII' associates with the gamma complex (composed of gamma, delta, delta', psi and chi chains) and with the beta chain to form the complete DNA polymerase III complex.</text>
</comment>
<dbReference type="FunFam" id="3.40.50.300:FF:000014">
    <property type="entry name" value="DNA polymerase III subunit gamma/tau"/>
    <property type="match status" value="1"/>
</dbReference>
<dbReference type="CDD" id="cd00009">
    <property type="entry name" value="AAA"/>
    <property type="match status" value="1"/>
</dbReference>
<dbReference type="PANTHER" id="PTHR11669">
    <property type="entry name" value="REPLICATION FACTOR C / DNA POLYMERASE III GAMMA-TAU SUBUNIT"/>
    <property type="match status" value="1"/>
</dbReference>
<dbReference type="InterPro" id="IPR027417">
    <property type="entry name" value="P-loop_NTPase"/>
</dbReference>
<keyword evidence="5 8" id="KW-0067">ATP-binding</keyword>
<evidence type="ECO:0000256" key="1">
    <source>
        <dbReference type="ARBA" id="ARBA00006360"/>
    </source>
</evidence>
<keyword evidence="8" id="KW-0808">Transferase</keyword>
<dbReference type="NCBIfam" id="NF004046">
    <property type="entry name" value="PRK05563.1"/>
    <property type="match status" value="1"/>
</dbReference>
<dbReference type="Pfam" id="PF13177">
    <property type="entry name" value="DNA_pol3_delta2"/>
    <property type="match status" value="1"/>
</dbReference>
<evidence type="ECO:0000256" key="5">
    <source>
        <dbReference type="ARBA" id="ARBA00022840"/>
    </source>
</evidence>
<dbReference type="CDD" id="cd18137">
    <property type="entry name" value="HLD_clamp_pol_III_gamma_tau"/>
    <property type="match status" value="1"/>
</dbReference>
<dbReference type="Gene3D" id="1.10.8.60">
    <property type="match status" value="1"/>
</dbReference>
<dbReference type="GO" id="GO:0046872">
    <property type="term" value="F:metal ion binding"/>
    <property type="evidence" value="ECO:0007669"/>
    <property type="project" value="UniProtKB-KW"/>
</dbReference>
<keyword evidence="12" id="KW-1185">Reference proteome</keyword>
<dbReference type="AlphaFoldDB" id="A0A397RT08"/>
<gene>
    <name evidence="8" type="primary">dnaX</name>
    <name evidence="11" type="ORF">EI71_01368</name>
</gene>
<keyword evidence="2" id="KW-0479">Metal-binding</keyword>
<comment type="catalytic activity">
    <reaction evidence="7 8">
        <text>DNA(n) + a 2'-deoxyribonucleoside 5'-triphosphate = DNA(n+1) + diphosphate</text>
        <dbReference type="Rhea" id="RHEA:22508"/>
        <dbReference type="Rhea" id="RHEA-COMP:17339"/>
        <dbReference type="Rhea" id="RHEA-COMP:17340"/>
        <dbReference type="ChEBI" id="CHEBI:33019"/>
        <dbReference type="ChEBI" id="CHEBI:61560"/>
        <dbReference type="ChEBI" id="CHEBI:173112"/>
        <dbReference type="EC" id="2.7.7.7"/>
    </reaction>
</comment>
<proteinExistence type="inferred from homology"/>
<dbReference type="GO" id="GO:0003887">
    <property type="term" value="F:DNA-directed DNA polymerase activity"/>
    <property type="evidence" value="ECO:0007669"/>
    <property type="project" value="UniProtKB-KW"/>
</dbReference>
<evidence type="ECO:0000256" key="4">
    <source>
        <dbReference type="ARBA" id="ARBA00022833"/>
    </source>
</evidence>
<dbReference type="OrthoDB" id="9810148at2"/>
<dbReference type="InterPro" id="IPR012763">
    <property type="entry name" value="DNA_pol_III_sug/sutau_N"/>
</dbReference>
<dbReference type="SMART" id="SM00382">
    <property type="entry name" value="AAA"/>
    <property type="match status" value="1"/>
</dbReference>
<keyword evidence="9" id="KW-0175">Coiled coil</keyword>
<dbReference type="SUPFAM" id="SSF48019">
    <property type="entry name" value="post-AAA+ oligomerization domain-like"/>
    <property type="match status" value="1"/>
</dbReference>
<dbReference type="FunCoup" id="A0A397RT08">
    <property type="interactions" value="213"/>
</dbReference>
<dbReference type="InterPro" id="IPR045085">
    <property type="entry name" value="HLD_clamp_pol_III_gamma_tau"/>
</dbReference>
<evidence type="ECO:0000256" key="9">
    <source>
        <dbReference type="SAM" id="Coils"/>
    </source>
</evidence>
<evidence type="ECO:0000256" key="7">
    <source>
        <dbReference type="ARBA" id="ARBA00049244"/>
    </source>
</evidence>
<accession>A0A397RT08</accession>
<dbReference type="PANTHER" id="PTHR11669:SF0">
    <property type="entry name" value="PROTEIN STICHEL-LIKE 2"/>
    <property type="match status" value="1"/>
</dbReference>
<dbReference type="GO" id="GO:0006261">
    <property type="term" value="P:DNA-templated DNA replication"/>
    <property type="evidence" value="ECO:0007669"/>
    <property type="project" value="TreeGrafter"/>
</dbReference>
<sequence length="625" mass="70435">MAYVALYRAYRPQKFLDVVGQEHIIKTLQNAIKLNKVAHAYLFCGPRGTGKTTLAKIMAKAMNCEKGPTVEPCCECDICQGITKGTISDVVEIDAASNNGADDIRALRSTVKFLPSQGKYKVYIIDEVHMLSDAAFNALLKTLEEPPAHVIFILATTEPYKLPNTILSRCQRFDFQSISIDDILKRLKIVANEENVKITEEALHQIAISAEGGMRDALSLFDQCISFSQNPEITLDDVLSVSGNISYVKIIELLNACISKDETKAISLLDNIIKEGKEVPRIINDVILFLRDLLLYKNNAVLEEKLMFKNPEFMDLARNVEKSVVYHWLDILNDVSNQMRFSTQKRAYIELAVLKMNDNEQNDIASFKSRLESLEQTIQMMSQNGFQMKANAPEKRVVNVANIPSREEMMAYRNQKQNVVNTTNDDVTNDQNDVNIVVSTTKIEEKPVVVTTNNVVNTTNNGGPEQVTIKDVENIINNASKAKRDALLKVWPLISSKYDGVGIQILVHGNLQAVSEDSFIVELSDVSFCNRAMQYENFVKIIEILNEYGLNIKDYICLPTSVWRRIIADYKSKYSKDNPKPVLEDFPLGVVKRAAPKAKIQNSESNLVNQVLEFFDDNELKIVEE</sequence>
<dbReference type="RefSeq" id="WP_119016496.1">
    <property type="nucleotide sequence ID" value="NZ_QXEV01000016.1"/>
</dbReference>
<protein>
    <recommendedName>
        <fullName evidence="8">DNA polymerase III subunit gamma/tau</fullName>
        <ecNumber evidence="8">2.7.7.7</ecNumber>
    </recommendedName>
</protein>
<comment type="similarity">
    <text evidence="1 8">Belongs to the DnaX/STICHEL family.</text>
</comment>
<comment type="function">
    <text evidence="8">DNA polymerase III is a complex, multichain enzyme responsible for most of the replicative synthesis in bacteria. This DNA polymerase also exhibits 3' to 5' exonuclease activity.</text>
</comment>
<evidence type="ECO:0000256" key="2">
    <source>
        <dbReference type="ARBA" id="ARBA00022723"/>
    </source>
</evidence>
<evidence type="ECO:0000256" key="3">
    <source>
        <dbReference type="ARBA" id="ARBA00022741"/>
    </source>
</evidence>
<dbReference type="Gene3D" id="3.40.50.300">
    <property type="entry name" value="P-loop containing nucleotide triphosphate hydrolases"/>
    <property type="match status" value="1"/>
</dbReference>
<dbReference type="GO" id="GO:0009360">
    <property type="term" value="C:DNA polymerase III complex"/>
    <property type="evidence" value="ECO:0007669"/>
    <property type="project" value="InterPro"/>
</dbReference>